<keyword evidence="5 7" id="KW-0472">Membrane</keyword>
<name>A0A6A6H558_VIRVR</name>
<keyword evidence="2" id="KW-0813">Transport</keyword>
<feature type="transmembrane region" description="Helical" evidence="7">
    <location>
        <begin position="199"/>
        <end position="223"/>
    </location>
</feature>
<feature type="transmembrane region" description="Helical" evidence="7">
    <location>
        <begin position="65"/>
        <end position="87"/>
    </location>
</feature>
<evidence type="ECO:0000256" key="5">
    <source>
        <dbReference type="ARBA" id="ARBA00023136"/>
    </source>
</evidence>
<evidence type="ECO:0000256" key="7">
    <source>
        <dbReference type="SAM" id="Phobius"/>
    </source>
</evidence>
<dbReference type="Pfam" id="PF07690">
    <property type="entry name" value="MFS_1"/>
    <property type="match status" value="1"/>
</dbReference>
<dbReference type="Proteomes" id="UP000800092">
    <property type="component" value="Unassembled WGS sequence"/>
</dbReference>
<accession>A0A6A6H558</accession>
<keyword evidence="3 7" id="KW-0812">Transmembrane</keyword>
<feature type="transmembrane region" description="Helical" evidence="7">
    <location>
        <begin position="505"/>
        <end position="525"/>
    </location>
</feature>
<dbReference type="GO" id="GO:0016020">
    <property type="term" value="C:membrane"/>
    <property type="evidence" value="ECO:0007669"/>
    <property type="project" value="UniProtKB-SubCell"/>
</dbReference>
<dbReference type="OrthoDB" id="10262656at2759"/>
<dbReference type="Gene3D" id="1.20.1250.20">
    <property type="entry name" value="MFS general substrate transporter like domains"/>
    <property type="match status" value="1"/>
</dbReference>
<evidence type="ECO:0000256" key="1">
    <source>
        <dbReference type="ARBA" id="ARBA00004141"/>
    </source>
</evidence>
<keyword evidence="4 7" id="KW-1133">Transmembrane helix</keyword>
<proteinExistence type="predicted"/>
<feature type="domain" description="Major facilitator superfamily (MFS) profile" evidence="8">
    <location>
        <begin position="27"/>
        <end position="529"/>
    </location>
</feature>
<organism evidence="9 10">
    <name type="scientific">Viridothelium virens</name>
    <name type="common">Speckled blister lichen</name>
    <name type="synonym">Trypethelium virens</name>
    <dbReference type="NCBI Taxonomy" id="1048519"/>
    <lineage>
        <taxon>Eukaryota</taxon>
        <taxon>Fungi</taxon>
        <taxon>Dikarya</taxon>
        <taxon>Ascomycota</taxon>
        <taxon>Pezizomycotina</taxon>
        <taxon>Dothideomycetes</taxon>
        <taxon>Dothideomycetes incertae sedis</taxon>
        <taxon>Trypetheliales</taxon>
        <taxon>Trypetheliaceae</taxon>
        <taxon>Viridothelium</taxon>
    </lineage>
</organism>
<evidence type="ECO:0000256" key="4">
    <source>
        <dbReference type="ARBA" id="ARBA00022989"/>
    </source>
</evidence>
<evidence type="ECO:0000313" key="10">
    <source>
        <dbReference type="Proteomes" id="UP000800092"/>
    </source>
</evidence>
<feature type="region of interest" description="Disordered" evidence="6">
    <location>
        <begin position="543"/>
        <end position="568"/>
    </location>
</feature>
<feature type="transmembrane region" description="Helical" evidence="7">
    <location>
        <begin position="375"/>
        <end position="397"/>
    </location>
</feature>
<evidence type="ECO:0000313" key="9">
    <source>
        <dbReference type="EMBL" id="KAF2233132.1"/>
    </source>
</evidence>
<dbReference type="InterPro" id="IPR036259">
    <property type="entry name" value="MFS_trans_sf"/>
</dbReference>
<evidence type="ECO:0000256" key="3">
    <source>
        <dbReference type="ARBA" id="ARBA00022692"/>
    </source>
</evidence>
<feature type="transmembrane region" description="Helical" evidence="7">
    <location>
        <begin position="28"/>
        <end position="53"/>
    </location>
</feature>
<dbReference type="InterPro" id="IPR011701">
    <property type="entry name" value="MFS"/>
</dbReference>
<dbReference type="GO" id="GO:0022857">
    <property type="term" value="F:transmembrane transporter activity"/>
    <property type="evidence" value="ECO:0007669"/>
    <property type="project" value="InterPro"/>
</dbReference>
<dbReference type="SUPFAM" id="SSF103473">
    <property type="entry name" value="MFS general substrate transporter"/>
    <property type="match status" value="1"/>
</dbReference>
<dbReference type="PANTHER" id="PTHR23504">
    <property type="entry name" value="MAJOR FACILITATOR SUPERFAMILY DOMAIN-CONTAINING PROTEIN 10"/>
    <property type="match status" value="1"/>
</dbReference>
<evidence type="ECO:0000256" key="6">
    <source>
        <dbReference type="SAM" id="MobiDB-lite"/>
    </source>
</evidence>
<keyword evidence="10" id="KW-1185">Reference proteome</keyword>
<dbReference type="PROSITE" id="PS50850">
    <property type="entry name" value="MFS"/>
    <property type="match status" value="1"/>
</dbReference>
<feature type="transmembrane region" description="Helical" evidence="7">
    <location>
        <begin position="99"/>
        <end position="118"/>
    </location>
</feature>
<dbReference type="AlphaFoldDB" id="A0A6A6H558"/>
<comment type="subcellular location">
    <subcellularLocation>
        <location evidence="1">Membrane</location>
        <topology evidence="1">Multi-pass membrane protein</topology>
    </subcellularLocation>
</comment>
<dbReference type="InterPro" id="IPR020846">
    <property type="entry name" value="MFS_dom"/>
</dbReference>
<protein>
    <submittedName>
        <fullName evidence="9">MFS general substrate transporter</fullName>
    </submittedName>
</protein>
<gene>
    <name evidence="9" type="ORF">EV356DRAFT_215531</name>
</gene>
<reference evidence="9" key="1">
    <citation type="journal article" date="2020" name="Stud. Mycol.">
        <title>101 Dothideomycetes genomes: a test case for predicting lifestyles and emergence of pathogens.</title>
        <authorList>
            <person name="Haridas S."/>
            <person name="Albert R."/>
            <person name="Binder M."/>
            <person name="Bloem J."/>
            <person name="Labutti K."/>
            <person name="Salamov A."/>
            <person name="Andreopoulos B."/>
            <person name="Baker S."/>
            <person name="Barry K."/>
            <person name="Bills G."/>
            <person name="Bluhm B."/>
            <person name="Cannon C."/>
            <person name="Castanera R."/>
            <person name="Culley D."/>
            <person name="Daum C."/>
            <person name="Ezra D."/>
            <person name="Gonzalez J."/>
            <person name="Henrissat B."/>
            <person name="Kuo A."/>
            <person name="Liang C."/>
            <person name="Lipzen A."/>
            <person name="Lutzoni F."/>
            <person name="Magnuson J."/>
            <person name="Mondo S."/>
            <person name="Nolan M."/>
            <person name="Ohm R."/>
            <person name="Pangilinan J."/>
            <person name="Park H.-J."/>
            <person name="Ramirez L."/>
            <person name="Alfaro M."/>
            <person name="Sun H."/>
            <person name="Tritt A."/>
            <person name="Yoshinaga Y."/>
            <person name="Zwiers L.-H."/>
            <person name="Turgeon B."/>
            <person name="Goodwin S."/>
            <person name="Spatafora J."/>
            <person name="Crous P."/>
            <person name="Grigoriev I."/>
        </authorList>
    </citation>
    <scope>NUCLEOTIDE SEQUENCE</scope>
    <source>
        <strain evidence="9">Tuck. ex Michener</strain>
    </source>
</reference>
<evidence type="ECO:0000256" key="2">
    <source>
        <dbReference type="ARBA" id="ARBA00022448"/>
    </source>
</evidence>
<dbReference type="PANTHER" id="PTHR23504:SF15">
    <property type="entry name" value="MAJOR FACILITATOR SUPERFAMILY (MFS) PROFILE DOMAIN-CONTAINING PROTEIN"/>
    <property type="match status" value="1"/>
</dbReference>
<sequence>MSKMADSPHNRPQLRKAQEIAPFPSRQLLILALCRICEPIAFMSIFPYIYYMVASFQITSDDKQIAFYAGMVTSAFALAEFSSGVLWGRLSDMIGRKPVLLCGLAGTGISMVAFGFAPSLPVALVARALGGLLNGNIGVLQTTVAEVVTVEAHQPRAYSIMPFVWCLGSIIGSGLGGTLADPVKNYPSTFQPGSIFERFPYLFPNLVCAVVVIISLAIGILFLEETHEDKKQRKDFGLDCGRWILARFRSRPEPIPMRKQGYIEETLSLLVEDDDSPGYQAAKASAGITCSEPFHAEPQQPVLDDCGLRTPTDTAVCAAFTPQIIFNILSLGILAYHTICADQLLPVLLAMERSADTPSLPFRFSGGFDLPAKSIGFLLSVQGIFQMTVQIFLFPIVNKKLGSLRTFRMVAIGYPFLYFIIPYLVVLPDNMRMICIYPVLLLKVTAQALSYPSNAIMLTNSAPSKKVLGTLNGVSASAASLARALGPTFSGLIQAAGLGLGLVGLPWWTTSFTAIIGTILSFAMAEVRSQQVENLPVDALATRETPKDEKRMKKSLSSISFRKEKESS</sequence>
<feature type="transmembrane region" description="Helical" evidence="7">
    <location>
        <begin position="124"/>
        <end position="148"/>
    </location>
</feature>
<feature type="transmembrane region" description="Helical" evidence="7">
    <location>
        <begin position="409"/>
        <end position="427"/>
    </location>
</feature>
<evidence type="ECO:0000259" key="8">
    <source>
        <dbReference type="PROSITE" id="PS50850"/>
    </source>
</evidence>
<feature type="transmembrane region" description="Helical" evidence="7">
    <location>
        <begin position="160"/>
        <end position="179"/>
    </location>
</feature>
<dbReference type="EMBL" id="ML991809">
    <property type="protein sequence ID" value="KAF2233132.1"/>
    <property type="molecule type" value="Genomic_DNA"/>
</dbReference>